<gene>
    <name evidence="1" type="ORF">Ahu01nite_099600</name>
</gene>
<name>A0ABQ4A897_9ACTN</name>
<proteinExistence type="predicted"/>
<evidence type="ECO:0000313" key="1">
    <source>
        <dbReference type="EMBL" id="GIE26858.1"/>
    </source>
</evidence>
<organism evidence="1 2">
    <name type="scientific">Winogradskya humida</name>
    <dbReference type="NCBI Taxonomy" id="113566"/>
    <lineage>
        <taxon>Bacteria</taxon>
        <taxon>Bacillati</taxon>
        <taxon>Actinomycetota</taxon>
        <taxon>Actinomycetes</taxon>
        <taxon>Micromonosporales</taxon>
        <taxon>Micromonosporaceae</taxon>
        <taxon>Winogradskya</taxon>
    </lineage>
</organism>
<dbReference type="EMBL" id="BOMN01000155">
    <property type="protein sequence ID" value="GIE26858.1"/>
    <property type="molecule type" value="Genomic_DNA"/>
</dbReference>
<sequence length="153" mass="17492">MTDPERIDAARETLPAWTTDHRDNYDAVVDVTKAPFGDAERDPITVIPYLQRYVDQMPLAEFEESDWVTLQNDIVSFLARLEAVQRHATWQVREAPNTPRGYRYVLVAADASDTVHFVDPYEVVAIEFQQPEIDVVRMIATIEETLAAPDTAW</sequence>
<dbReference type="Proteomes" id="UP000603200">
    <property type="component" value="Unassembled WGS sequence"/>
</dbReference>
<reference evidence="1 2" key="1">
    <citation type="submission" date="2021-01" db="EMBL/GenBank/DDBJ databases">
        <title>Whole genome shotgun sequence of Actinoplanes humidus NBRC 14915.</title>
        <authorList>
            <person name="Komaki H."/>
            <person name="Tamura T."/>
        </authorList>
    </citation>
    <scope>NUCLEOTIDE SEQUENCE [LARGE SCALE GENOMIC DNA]</scope>
    <source>
        <strain evidence="1 2">NBRC 14915</strain>
    </source>
</reference>
<evidence type="ECO:0000313" key="2">
    <source>
        <dbReference type="Proteomes" id="UP000603200"/>
    </source>
</evidence>
<protein>
    <recommendedName>
        <fullName evidence="3">SMI1/KNR4 family protein SUKH-1</fullName>
    </recommendedName>
</protein>
<comment type="caution">
    <text evidence="1">The sequence shown here is derived from an EMBL/GenBank/DDBJ whole genome shotgun (WGS) entry which is preliminary data.</text>
</comment>
<evidence type="ECO:0008006" key="3">
    <source>
        <dbReference type="Google" id="ProtNLM"/>
    </source>
</evidence>
<keyword evidence="2" id="KW-1185">Reference proteome</keyword>
<accession>A0ABQ4A897</accession>
<dbReference type="RefSeq" id="WP_203843747.1">
    <property type="nucleotide sequence ID" value="NZ_BAAATV010000047.1"/>
</dbReference>